<accession>A0ACD3AU15</accession>
<dbReference type="EMBL" id="ML208334">
    <property type="protein sequence ID" value="TFK69225.1"/>
    <property type="molecule type" value="Genomic_DNA"/>
</dbReference>
<evidence type="ECO:0000313" key="1">
    <source>
        <dbReference type="EMBL" id="TFK69225.1"/>
    </source>
</evidence>
<name>A0ACD3AU15_9AGAR</name>
<protein>
    <submittedName>
        <fullName evidence="1">Uncharacterized protein</fullName>
    </submittedName>
</protein>
<proteinExistence type="predicted"/>
<feature type="non-terminal residue" evidence="1">
    <location>
        <position position="1"/>
    </location>
</feature>
<keyword evidence="2" id="KW-1185">Reference proteome</keyword>
<gene>
    <name evidence="1" type="ORF">BDN72DRAFT_840703</name>
</gene>
<sequence>MRIVEFDQPTPSASTSSSAPSTALSTPVGKEQQLFPDISDNFEGYEKPLADMVGTITFEFEPATQDNHKYAWKKPIVKEKTATSSGTAQDGFDTSAYYAGPSLYATMAPAAPGFDSGHFVPSFLFDTTTTSLDDSWFSYASSGPADILALSTAPQPQFSYDEAFPSNWDTTHRDPTILFDNDKPLAPMGSQVFASPSMPSTDAPLTPTTPVKQGFPIVADRSSAVHAMPIRDYPNYAQAPARVDPSFSPAFQRHISTTHYQQQRRFQRMQMHNPYPQHQAMQPQWEYVNPPMATQSPQFQTYPALSSQVPQPSYQHYPGYGQGGSSSTYIPSQSDLDLFKNW</sequence>
<dbReference type="Proteomes" id="UP000308600">
    <property type="component" value="Unassembled WGS sequence"/>
</dbReference>
<reference evidence="1 2" key="1">
    <citation type="journal article" date="2019" name="Nat. Ecol. Evol.">
        <title>Megaphylogeny resolves global patterns of mushroom evolution.</title>
        <authorList>
            <person name="Varga T."/>
            <person name="Krizsan K."/>
            <person name="Foldi C."/>
            <person name="Dima B."/>
            <person name="Sanchez-Garcia M."/>
            <person name="Sanchez-Ramirez S."/>
            <person name="Szollosi G.J."/>
            <person name="Szarkandi J.G."/>
            <person name="Papp V."/>
            <person name="Albert L."/>
            <person name="Andreopoulos W."/>
            <person name="Angelini C."/>
            <person name="Antonin V."/>
            <person name="Barry K.W."/>
            <person name="Bougher N.L."/>
            <person name="Buchanan P."/>
            <person name="Buyck B."/>
            <person name="Bense V."/>
            <person name="Catcheside P."/>
            <person name="Chovatia M."/>
            <person name="Cooper J."/>
            <person name="Damon W."/>
            <person name="Desjardin D."/>
            <person name="Finy P."/>
            <person name="Geml J."/>
            <person name="Haridas S."/>
            <person name="Hughes K."/>
            <person name="Justo A."/>
            <person name="Karasinski D."/>
            <person name="Kautmanova I."/>
            <person name="Kiss B."/>
            <person name="Kocsube S."/>
            <person name="Kotiranta H."/>
            <person name="LaButti K.M."/>
            <person name="Lechner B.E."/>
            <person name="Liimatainen K."/>
            <person name="Lipzen A."/>
            <person name="Lukacs Z."/>
            <person name="Mihaltcheva S."/>
            <person name="Morgado L.N."/>
            <person name="Niskanen T."/>
            <person name="Noordeloos M.E."/>
            <person name="Ohm R.A."/>
            <person name="Ortiz-Santana B."/>
            <person name="Ovrebo C."/>
            <person name="Racz N."/>
            <person name="Riley R."/>
            <person name="Savchenko A."/>
            <person name="Shiryaev A."/>
            <person name="Soop K."/>
            <person name="Spirin V."/>
            <person name="Szebenyi C."/>
            <person name="Tomsovsky M."/>
            <person name="Tulloss R.E."/>
            <person name="Uehling J."/>
            <person name="Grigoriev I.V."/>
            <person name="Vagvolgyi C."/>
            <person name="Papp T."/>
            <person name="Martin F.M."/>
            <person name="Miettinen O."/>
            <person name="Hibbett D.S."/>
            <person name="Nagy L.G."/>
        </authorList>
    </citation>
    <scope>NUCLEOTIDE SEQUENCE [LARGE SCALE GENOMIC DNA]</scope>
    <source>
        <strain evidence="1 2">NL-1719</strain>
    </source>
</reference>
<evidence type="ECO:0000313" key="2">
    <source>
        <dbReference type="Proteomes" id="UP000308600"/>
    </source>
</evidence>
<organism evidence="1 2">
    <name type="scientific">Pluteus cervinus</name>
    <dbReference type="NCBI Taxonomy" id="181527"/>
    <lineage>
        <taxon>Eukaryota</taxon>
        <taxon>Fungi</taxon>
        <taxon>Dikarya</taxon>
        <taxon>Basidiomycota</taxon>
        <taxon>Agaricomycotina</taxon>
        <taxon>Agaricomycetes</taxon>
        <taxon>Agaricomycetidae</taxon>
        <taxon>Agaricales</taxon>
        <taxon>Pluteineae</taxon>
        <taxon>Pluteaceae</taxon>
        <taxon>Pluteus</taxon>
    </lineage>
</organism>